<dbReference type="AlphaFoldDB" id="A0A5S6R4L9"/>
<evidence type="ECO:0000256" key="10">
    <source>
        <dbReference type="PROSITE-ProRule" id="PRU00042"/>
    </source>
</evidence>
<feature type="domain" description="C2H2-type" evidence="12">
    <location>
        <begin position="537"/>
        <end position="565"/>
    </location>
</feature>
<dbReference type="Gene3D" id="3.30.160.60">
    <property type="entry name" value="Classic Zinc Finger"/>
    <property type="match status" value="3"/>
</dbReference>
<feature type="compositionally biased region" description="Polar residues" evidence="11">
    <location>
        <begin position="287"/>
        <end position="297"/>
    </location>
</feature>
<feature type="region of interest" description="Disordered" evidence="11">
    <location>
        <begin position="31"/>
        <end position="61"/>
    </location>
</feature>
<comment type="subcellular location">
    <subcellularLocation>
        <location evidence="1">Nucleus</location>
    </subcellularLocation>
</comment>
<dbReference type="FunFam" id="3.30.160.60:FF:001482">
    <property type="entry name" value="Hunchback"/>
    <property type="match status" value="1"/>
</dbReference>
<evidence type="ECO:0000256" key="7">
    <source>
        <dbReference type="ARBA" id="ARBA00022833"/>
    </source>
</evidence>
<feature type="compositionally biased region" description="Basic and acidic residues" evidence="11">
    <location>
        <begin position="383"/>
        <end position="393"/>
    </location>
</feature>
<evidence type="ECO:0000256" key="9">
    <source>
        <dbReference type="ARBA" id="ARBA00023242"/>
    </source>
</evidence>
<dbReference type="Pfam" id="PF00096">
    <property type="entry name" value="zf-C2H2"/>
    <property type="match status" value="1"/>
</dbReference>
<reference evidence="14" key="1">
    <citation type="submission" date="2019-12" db="UniProtKB">
        <authorList>
            <consortium name="WormBaseParasite"/>
        </authorList>
    </citation>
    <scope>IDENTIFICATION</scope>
</reference>
<feature type="region of interest" description="Disordered" evidence="11">
    <location>
        <begin position="383"/>
        <end position="500"/>
    </location>
</feature>
<dbReference type="InterPro" id="IPR036236">
    <property type="entry name" value="Znf_C2H2_sf"/>
</dbReference>
<feature type="compositionally biased region" description="Polar residues" evidence="11">
    <location>
        <begin position="569"/>
        <end position="600"/>
    </location>
</feature>
<keyword evidence="7" id="KW-0862">Zinc</keyword>
<evidence type="ECO:0000256" key="8">
    <source>
        <dbReference type="ARBA" id="ARBA00023125"/>
    </source>
</evidence>
<feature type="region of interest" description="Disordered" evidence="11">
    <location>
        <begin position="560"/>
        <end position="603"/>
    </location>
</feature>
<proteinExistence type="inferred from homology"/>
<dbReference type="GO" id="GO:0000977">
    <property type="term" value="F:RNA polymerase II transcription regulatory region sequence-specific DNA binding"/>
    <property type="evidence" value="ECO:0007669"/>
    <property type="project" value="UniProtKB-ARBA"/>
</dbReference>
<keyword evidence="9" id="KW-0539">Nucleus</keyword>
<keyword evidence="3" id="KW-0217">Developmental protein</keyword>
<feature type="compositionally biased region" description="Basic and acidic residues" evidence="11">
    <location>
        <begin position="457"/>
        <end position="469"/>
    </location>
</feature>
<keyword evidence="5" id="KW-0677">Repeat</keyword>
<feature type="region of interest" description="Disordered" evidence="11">
    <location>
        <begin position="283"/>
        <end position="313"/>
    </location>
</feature>
<feature type="compositionally biased region" description="Low complexity" evidence="11">
    <location>
        <begin position="33"/>
        <end position="52"/>
    </location>
</feature>
<dbReference type="Proteomes" id="UP000046395">
    <property type="component" value="Unassembled WGS sequence"/>
</dbReference>
<feature type="domain" description="C2H2-type" evidence="12">
    <location>
        <begin position="698"/>
        <end position="725"/>
    </location>
</feature>
<name>A0A5S6R4L9_TRIMR</name>
<evidence type="ECO:0000256" key="11">
    <source>
        <dbReference type="SAM" id="MobiDB-lite"/>
    </source>
</evidence>
<dbReference type="PROSITE" id="PS00028">
    <property type="entry name" value="ZINC_FINGER_C2H2_1"/>
    <property type="match status" value="1"/>
</dbReference>
<feature type="compositionally biased region" description="Low complexity" evidence="11">
    <location>
        <begin position="206"/>
        <end position="237"/>
    </location>
</feature>
<dbReference type="PANTHER" id="PTHR24392">
    <property type="entry name" value="ZINC FINGER PROTEIN"/>
    <property type="match status" value="1"/>
</dbReference>
<dbReference type="STRING" id="70415.A0A5S6R4L9"/>
<feature type="compositionally biased region" description="Low complexity" evidence="11">
    <location>
        <begin position="482"/>
        <end position="499"/>
    </location>
</feature>
<evidence type="ECO:0000256" key="4">
    <source>
        <dbReference type="ARBA" id="ARBA00022723"/>
    </source>
</evidence>
<dbReference type="GO" id="GO:0040034">
    <property type="term" value="P:regulation of development, heterochronic"/>
    <property type="evidence" value="ECO:0007669"/>
    <property type="project" value="UniProtKB-ARBA"/>
</dbReference>
<dbReference type="SUPFAM" id="SSF57667">
    <property type="entry name" value="beta-beta-alpha zinc fingers"/>
    <property type="match status" value="2"/>
</dbReference>
<evidence type="ECO:0000256" key="1">
    <source>
        <dbReference type="ARBA" id="ARBA00004123"/>
    </source>
</evidence>
<evidence type="ECO:0000256" key="6">
    <source>
        <dbReference type="ARBA" id="ARBA00022771"/>
    </source>
</evidence>
<dbReference type="GO" id="GO:0000122">
    <property type="term" value="P:negative regulation of transcription by RNA polymerase II"/>
    <property type="evidence" value="ECO:0007669"/>
    <property type="project" value="UniProtKB-ARBA"/>
</dbReference>
<feature type="compositionally biased region" description="Basic and acidic residues" evidence="11">
    <location>
        <begin position="1126"/>
        <end position="1137"/>
    </location>
</feature>
<sequence length="1240" mass="131303">MSQYAPCVSPFPMTDKSWNLATAVGTNVSGAVPSTQLSSPSSSPKVSRISASYSTSPNGGQQQQAAAAATISSLGNKVPPFGGSVTGNEFLPSLMNTPGAYGPLSQFHAYRHGGPVASGHSQQHQFWTAATSTQAVPSANSAAVSPTFTSRLGSLESVSGYYLHQKPNYATTSMAAAQTSLDQHVSNAQDRWMQARLLLPPPPPSLSQGPPSSQSELVQGASADAPGGAQGPQQLAAATAGGCDQLQFLSVKTEPVDHQPLNQSSPAKLLNSMQAFHTDQGLFQGFQGKSSPSSLGVQMSPRDSSHRVALGSGQIRYPVPTTIVSPGSSPYDQFHATVSPVNSVDANRGAHYGVEQASPNTTEATRLILKIKSSMLNERCHNELPQHENRRPSEGSLAESDDVQSQVTVGSPATSESSAHTGSTQRESAGATDPAQRESSATLSKGGDNTELAADGKYGEASEASDAHVEGSACTVPAAHENNASDADGASSPSDANSNVHQYFNEKTGVTTYVCHCGFTNESKFHFNSHMNTHADHKCDICDYTSRTEGRLKRHMKQFHSPGEDANATGATAGTEFSQKSEPSTGQDVVTVKSENSSSFYGEPLSEQEAFEVHLQSVINGQQQQQQQQQSLVPPTSIPMGDPSMFLMSNANSSSVSSTTSSSCRPKTYRCKQCSFVANSKNDFWIHQRTHIKSDKQLACPKCPFITEYKHHLEYHLRNHFNSKPFKCSKCNYSCVNKSMLNSHMKSHSNFYQYRCADCTYATKYCHSLKLHLRKYGHSAATVINPDGSSGNAVTIDVFGNRRGPRQKRTVDQTSVDQNLSVGMANGVVAGLGVQTSVAGSGGNGGAGGVGSTADPMGHLDVGMGNLVVPLMQAFQNNMLAQAAAVSHQKTAAAMAASGGGLGSLTGAARMMSVPGFLPLQSNASMSPSMVQKCCWCDHVATSREALAKHLLVHKDMLRVMSMLSSNGGGSSAFDNEVGRLGYGDVGMLEFVAALAGQEAIAAAAPVNGMWTDMLPVTSTPLPAGADRYLPTQSPEPNMGSLFNGCSSSSISIYPSLGMDAPGVSSSSSRRKSKAFKLDLIAMRLQGRHTDSVGSCSSGDLMDTTEEGTVDSNRRPSLPDYGAAADNDHEHSSDVQRPRSATISMMQRLQQQSCSTKMQSSSNQLSCLMPGQSSESFGHGGTSAYDWSNAFVCNYCLIAFKDCVMYNIHMVEPGPIVNVLAHLSGSAPVRVHLAKLGRRQ</sequence>
<organism evidence="13 14">
    <name type="scientific">Trichuris muris</name>
    <name type="common">Mouse whipworm</name>
    <dbReference type="NCBI Taxonomy" id="70415"/>
    <lineage>
        <taxon>Eukaryota</taxon>
        <taxon>Metazoa</taxon>
        <taxon>Ecdysozoa</taxon>
        <taxon>Nematoda</taxon>
        <taxon>Enoplea</taxon>
        <taxon>Dorylaimia</taxon>
        <taxon>Trichinellida</taxon>
        <taxon>Trichuridae</taxon>
        <taxon>Trichuris</taxon>
    </lineage>
</organism>
<feature type="compositionally biased region" description="Polar residues" evidence="11">
    <location>
        <begin position="403"/>
        <end position="427"/>
    </location>
</feature>
<feature type="region of interest" description="Disordered" evidence="11">
    <location>
        <begin position="1090"/>
        <end position="1139"/>
    </location>
</feature>
<dbReference type="GO" id="GO:0035282">
    <property type="term" value="P:segmentation"/>
    <property type="evidence" value="ECO:0007669"/>
    <property type="project" value="UniProtKB-KW"/>
</dbReference>
<feature type="domain" description="C2H2-type" evidence="12">
    <location>
        <begin position="669"/>
        <end position="696"/>
    </location>
</feature>
<comment type="similarity">
    <text evidence="2">Belongs to the hunchback C2H2-type zinc-finger protein family.</text>
</comment>
<dbReference type="FunFam" id="3.30.160.60:FF:001301">
    <property type="entry name" value="Blast:Protein hunchback"/>
    <property type="match status" value="1"/>
</dbReference>
<accession>A0A5S6R4L9</accession>
<keyword evidence="13" id="KW-1185">Reference proteome</keyword>
<dbReference type="GO" id="GO:0005634">
    <property type="term" value="C:nucleus"/>
    <property type="evidence" value="ECO:0007669"/>
    <property type="project" value="UniProtKB-SubCell"/>
</dbReference>
<dbReference type="PROSITE" id="PS50157">
    <property type="entry name" value="ZINC_FINGER_C2H2_2"/>
    <property type="match status" value="4"/>
</dbReference>
<feature type="region of interest" description="Disordered" evidence="11">
    <location>
        <begin position="197"/>
        <end position="237"/>
    </location>
</feature>
<dbReference type="SMART" id="SM00355">
    <property type="entry name" value="ZnF_C2H2"/>
    <property type="match status" value="8"/>
</dbReference>
<evidence type="ECO:0000259" key="12">
    <source>
        <dbReference type="PROSITE" id="PS50157"/>
    </source>
</evidence>
<dbReference type="InterPro" id="IPR013087">
    <property type="entry name" value="Znf_C2H2_type"/>
</dbReference>
<keyword evidence="4" id="KW-0479">Metal-binding</keyword>
<keyword evidence="6 10" id="KW-0863">Zinc-finger</keyword>
<dbReference type="WBParaSite" id="TMUE_3000014460.1">
    <property type="protein sequence ID" value="TMUE_3000014460.1"/>
    <property type="gene ID" value="WBGene00285871"/>
</dbReference>
<dbReference type="GO" id="GO:0008270">
    <property type="term" value="F:zinc ion binding"/>
    <property type="evidence" value="ECO:0007669"/>
    <property type="project" value="UniProtKB-KW"/>
</dbReference>
<evidence type="ECO:0000313" key="14">
    <source>
        <dbReference type="WBParaSite" id="TMUE_3000014460.1"/>
    </source>
</evidence>
<keyword evidence="8" id="KW-0238">DNA-binding</keyword>
<evidence type="ECO:0000256" key="2">
    <source>
        <dbReference type="ARBA" id="ARBA00007746"/>
    </source>
</evidence>
<protein>
    <submittedName>
        <fullName evidence="14">C2H2-type domain-containing protein</fullName>
    </submittedName>
</protein>
<feature type="domain" description="C2H2-type" evidence="12">
    <location>
        <begin position="726"/>
        <end position="753"/>
    </location>
</feature>
<evidence type="ECO:0000256" key="3">
    <source>
        <dbReference type="ARBA" id="ARBA00022473"/>
    </source>
</evidence>
<dbReference type="PANTHER" id="PTHR24392:SF49">
    <property type="entry name" value="PROTEIN HUNCHBACK"/>
    <property type="match status" value="1"/>
</dbReference>
<evidence type="ECO:0000313" key="13">
    <source>
        <dbReference type="Proteomes" id="UP000046395"/>
    </source>
</evidence>
<evidence type="ECO:0000256" key="5">
    <source>
        <dbReference type="ARBA" id="ARBA00022737"/>
    </source>
</evidence>